<evidence type="ECO:0000313" key="2">
    <source>
        <dbReference type="Proteomes" id="UP001565368"/>
    </source>
</evidence>
<reference evidence="1 2" key="1">
    <citation type="submission" date="2023-08" db="EMBL/GenBank/DDBJ databases">
        <title>Annotated Genome Sequence of Vanrija albida AlHP1.</title>
        <authorList>
            <person name="Herzog R."/>
        </authorList>
    </citation>
    <scope>NUCLEOTIDE SEQUENCE [LARGE SCALE GENOMIC DNA]</scope>
    <source>
        <strain evidence="1 2">AlHP1</strain>
    </source>
</reference>
<organism evidence="1 2">
    <name type="scientific">Vanrija albida</name>
    <dbReference type="NCBI Taxonomy" id="181172"/>
    <lineage>
        <taxon>Eukaryota</taxon>
        <taxon>Fungi</taxon>
        <taxon>Dikarya</taxon>
        <taxon>Basidiomycota</taxon>
        <taxon>Agaricomycotina</taxon>
        <taxon>Tremellomycetes</taxon>
        <taxon>Trichosporonales</taxon>
        <taxon>Trichosporonaceae</taxon>
        <taxon>Vanrija</taxon>
    </lineage>
</organism>
<dbReference type="Proteomes" id="UP001565368">
    <property type="component" value="Unassembled WGS sequence"/>
</dbReference>
<name>A0ABR3QFU5_9TREE</name>
<accession>A0ABR3QFU5</accession>
<gene>
    <name evidence="1" type="ORF">Q8F55_000974</name>
</gene>
<dbReference type="RefSeq" id="XP_069213165.1">
    <property type="nucleotide sequence ID" value="XM_069349621.1"/>
</dbReference>
<sequence>MSNPPPIEDDADPTYSHFAHRAEFEAQLARFLAIDVCGEPSAADDDAEVRLVNSLGAILDYYLPMPGLLDPALDNIVPPLMGALSSALASGTANPARLARVGRLVNWVVKVRGWKAVGAYAAGLNGRADPQCRTFPRRSRTSAC</sequence>
<protein>
    <submittedName>
        <fullName evidence="1">Uncharacterized protein</fullName>
    </submittedName>
</protein>
<dbReference type="GeneID" id="95982017"/>
<evidence type="ECO:0000313" key="1">
    <source>
        <dbReference type="EMBL" id="KAL1413221.1"/>
    </source>
</evidence>
<proteinExistence type="predicted"/>
<keyword evidence="2" id="KW-1185">Reference proteome</keyword>
<dbReference type="EMBL" id="JBBXJM010000001">
    <property type="protein sequence ID" value="KAL1413221.1"/>
    <property type="molecule type" value="Genomic_DNA"/>
</dbReference>
<comment type="caution">
    <text evidence="1">The sequence shown here is derived from an EMBL/GenBank/DDBJ whole genome shotgun (WGS) entry which is preliminary data.</text>
</comment>